<protein>
    <submittedName>
        <fullName evidence="1">Uncharacterized protein</fullName>
    </submittedName>
</protein>
<name>A0A3P1XSI1_TANFO</name>
<accession>A0A3P1XSI1</accession>
<dbReference type="Proteomes" id="UP000278609">
    <property type="component" value="Unassembled WGS sequence"/>
</dbReference>
<evidence type="ECO:0000313" key="1">
    <source>
        <dbReference type="EMBL" id="RRD59853.1"/>
    </source>
</evidence>
<comment type="caution">
    <text evidence="1">The sequence shown here is derived from an EMBL/GenBank/DDBJ whole genome shotgun (WGS) entry which is preliminary data.</text>
</comment>
<evidence type="ECO:0000313" key="2">
    <source>
        <dbReference type="Proteomes" id="UP000278609"/>
    </source>
</evidence>
<dbReference type="EMBL" id="RQYS01000034">
    <property type="protein sequence ID" value="RRD59853.1"/>
    <property type="molecule type" value="Genomic_DNA"/>
</dbReference>
<reference evidence="1 2" key="1">
    <citation type="submission" date="2018-11" db="EMBL/GenBank/DDBJ databases">
        <title>Genomes From Bacteria Associated with the Canine Oral Cavity: a Test Case for Automated Genome-Based Taxonomic Assignment.</title>
        <authorList>
            <person name="Coil D.A."/>
            <person name="Jospin G."/>
            <person name="Darling A.E."/>
            <person name="Wallis C."/>
            <person name="Davis I.J."/>
            <person name="Harris S."/>
            <person name="Eisen J.A."/>
            <person name="Holcombe L.J."/>
            <person name="O'Flynn C."/>
        </authorList>
    </citation>
    <scope>NUCLEOTIDE SEQUENCE [LARGE SCALE GENOMIC DNA]</scope>
    <source>
        <strain evidence="1 2">OH2617_COT-023</strain>
    </source>
</reference>
<gene>
    <name evidence="1" type="ORF">EII40_08545</name>
</gene>
<dbReference type="AlphaFoldDB" id="A0A3P1XSI1"/>
<sequence length="126" mass="14480">MNKRETVQAVSNGTGIATGTCVRILDSLEVVSMHEMESAGGITLFFDHIYRLTDRLKRMREKQVEEETSALVRKVACLSETGTEETQRVLKALSDLLNHRLETSRSARFQYRVFVRLVDFFRHTQS</sequence>
<organism evidence="1 2">
    <name type="scientific">Tannerella forsythia</name>
    <name type="common">Bacteroides forsythus</name>
    <dbReference type="NCBI Taxonomy" id="28112"/>
    <lineage>
        <taxon>Bacteria</taxon>
        <taxon>Pseudomonadati</taxon>
        <taxon>Bacteroidota</taxon>
        <taxon>Bacteroidia</taxon>
        <taxon>Bacteroidales</taxon>
        <taxon>Tannerellaceae</taxon>
        <taxon>Tannerella</taxon>
    </lineage>
</organism>
<proteinExistence type="predicted"/>
<dbReference type="RefSeq" id="WP_124751845.1">
    <property type="nucleotide sequence ID" value="NZ_RQYS01000034.1"/>
</dbReference>
<dbReference type="OrthoDB" id="9916308at2"/>